<name>F8X4R9_9BACT</name>
<comment type="caution">
    <text evidence="1">The sequence shown here is derived from an EMBL/GenBank/DDBJ whole genome shotgun (WGS) entry which is preliminary data.</text>
</comment>
<proteinExistence type="predicted"/>
<dbReference type="STRING" id="742767.HMPREF9456_03228"/>
<gene>
    <name evidence="1" type="ORF">HMPREF9456_03228</name>
</gene>
<dbReference type="Proteomes" id="UP000006420">
    <property type="component" value="Unassembled WGS sequence"/>
</dbReference>
<keyword evidence="2" id="KW-1185">Reference proteome</keyword>
<accession>F8X4R9</accession>
<dbReference type="RefSeq" id="WP_006844594.1">
    <property type="nucleotide sequence ID" value="NZ_AQWJ01000011.1"/>
</dbReference>
<dbReference type="EMBL" id="ADLW01000020">
    <property type="protein sequence ID" value="EGK04758.1"/>
    <property type="molecule type" value="Genomic_DNA"/>
</dbReference>
<evidence type="ECO:0000313" key="1">
    <source>
        <dbReference type="EMBL" id="EGK04758.1"/>
    </source>
</evidence>
<organism evidence="1 2">
    <name type="scientific">Dysgonomonas mossii DSM 22836</name>
    <dbReference type="NCBI Taxonomy" id="742767"/>
    <lineage>
        <taxon>Bacteria</taxon>
        <taxon>Pseudomonadati</taxon>
        <taxon>Bacteroidota</taxon>
        <taxon>Bacteroidia</taxon>
        <taxon>Bacteroidales</taxon>
        <taxon>Dysgonomonadaceae</taxon>
        <taxon>Dysgonomonas</taxon>
    </lineage>
</organism>
<dbReference type="AlphaFoldDB" id="F8X4R9"/>
<dbReference type="HOGENOM" id="CLU_962201_0_0_10"/>
<sequence>MCWGAVIGAGTSAVSYGLSATITGSWNSSSFWQSVGMGAIGGMIGGGLSSIGGTFANSLGYNILSQTGGNVATNAIFGNDLSIKAIPGMIAGGLVSSFLPNYNAVQGGWFRNLATEVGINVGRGAVSGFAAGLTDVTIMNEKGSAIWQKVLGGAMNGASTTLATNIIFGTGKYYDDLAVFGNKGSKPVYRNGGIASFLAPENVGISWGRTSWANIAETDGTALYNHEGTHWRQQQRDGFARFYGTIAKDYINSIRHFKSTSPLYNGRYLPGNYEDVATKIQYGRGIWSW</sequence>
<evidence type="ECO:0000313" key="2">
    <source>
        <dbReference type="Proteomes" id="UP000006420"/>
    </source>
</evidence>
<protein>
    <submittedName>
        <fullName evidence="1">Uncharacterized protein</fullName>
    </submittedName>
</protein>
<reference evidence="1 2" key="1">
    <citation type="submission" date="2011-04" db="EMBL/GenBank/DDBJ databases">
        <title>The Genome Sequence of Dysgonomonas mossii DSM 22836.</title>
        <authorList>
            <consortium name="The Broad Institute Genome Sequencing Platform"/>
            <person name="Earl A."/>
            <person name="Ward D."/>
            <person name="Feldgarden M."/>
            <person name="Gevers D."/>
            <person name="Pudlo N."/>
            <person name="Martens E."/>
            <person name="Allen-Vercoe E."/>
            <person name="Young S.K."/>
            <person name="Zeng Q."/>
            <person name="Gargeya S."/>
            <person name="Fitzgerald M."/>
            <person name="Haas B."/>
            <person name="Abouelleil A."/>
            <person name="Alvarado L."/>
            <person name="Arachchi H.M."/>
            <person name="Berlin A."/>
            <person name="Brown A."/>
            <person name="Chapman S.B."/>
            <person name="Chen Z."/>
            <person name="Dunbar C."/>
            <person name="Freedman E."/>
            <person name="Gearin G."/>
            <person name="Gellesch M."/>
            <person name="Goldberg J."/>
            <person name="Griggs A."/>
            <person name="Gujja S."/>
            <person name="Heiman D."/>
            <person name="Howarth C."/>
            <person name="Larson L."/>
            <person name="Lui A."/>
            <person name="MacDonald P.J.P."/>
            <person name="Mehta T."/>
            <person name="Montmayeur A."/>
            <person name="Murphy C."/>
            <person name="Neiman D."/>
            <person name="Pearson M."/>
            <person name="Priest M."/>
            <person name="Roberts A."/>
            <person name="Saif S."/>
            <person name="Shea T."/>
            <person name="Shenoy N."/>
            <person name="Sisk P."/>
            <person name="Stolte C."/>
            <person name="Sykes S."/>
            <person name="Yandava C."/>
            <person name="Wortman J."/>
            <person name="Nusbaum C."/>
            <person name="Birren B."/>
        </authorList>
    </citation>
    <scope>NUCLEOTIDE SEQUENCE [LARGE SCALE GENOMIC DNA]</scope>
    <source>
        <strain evidence="1 2">DSM 22836</strain>
    </source>
</reference>